<dbReference type="GO" id="GO:0031515">
    <property type="term" value="C:tRNA (m1A) methyltransferase complex"/>
    <property type="evidence" value="ECO:0007669"/>
    <property type="project" value="InterPro"/>
</dbReference>
<evidence type="ECO:0000256" key="5">
    <source>
        <dbReference type="ARBA" id="ARBA00023242"/>
    </source>
</evidence>
<evidence type="ECO:0000313" key="9">
    <source>
        <dbReference type="Proteomes" id="UP000612055"/>
    </source>
</evidence>
<dbReference type="EMBL" id="JAEHOE010000153">
    <property type="protein sequence ID" value="KAG2484255.1"/>
    <property type="molecule type" value="Genomic_DNA"/>
</dbReference>
<feature type="compositionally biased region" description="Gly residues" evidence="7">
    <location>
        <begin position="586"/>
        <end position="604"/>
    </location>
</feature>
<comment type="caution">
    <text evidence="8">The sequence shown here is derived from an EMBL/GenBank/DDBJ whole genome shotgun (WGS) entry which is preliminary data.</text>
</comment>
<evidence type="ECO:0000256" key="6">
    <source>
        <dbReference type="ARBA" id="ARBA00032319"/>
    </source>
</evidence>
<evidence type="ECO:0000256" key="3">
    <source>
        <dbReference type="ARBA" id="ARBA00021704"/>
    </source>
</evidence>
<sequence>MAADGLIREGNHLVLDVNGEKLNFHQKLRASGTVRVGKYTVPAAPLVGAPFGSLFEVSSDGKSLQRVLLPPDDGITRITDTERDNSNLFDRNTANQKLTQEEIQELKASGKGGSEIIEALISNSATFQNKTEFSQDKYKRRKAKKYITHLTVRKPSARLICEAYSEKHPERVWHLRHDTLACALSLANVCAGAKVLVVEQCMGVFTAAAVERMGGVGAVCALQLDERQAQMDAVRLMNLDEGQRSVLFTAYASSLLREREAVQRGEAAPLPPPSRAPQQAVQQQALEQEVKQAPQQEVKQEAEAQGGAGAMEVDGAEPQQPAEAAAAEGAAGAEGSAAEADAGAAQGQGEPAGEAAEGAGGRRQGRGGAGDGGGGGGYGSFAARPEVVRDVATTGFDSCLLANPRLHPTALLAAVWPLLAPSATFAVYSPWAQPLAETLTHLQVSRNGVMLQLQESWLRPYQVLPARTHPHMSCSGTGGFVLSGIKVVPPEASPLEAQLGGLTSPMAAPPGRGSRGREDGGAAASPSSAEAAGAGEDESGAAGEQSPGGRGGRGRGRGWGRDGGRGGGGRGWGRDNGGRGGRDYGGRGGGGGWNRDNGRGGGGGRGRDRGRGKRSAEGPSGDSPATKRAA</sequence>
<gene>
    <name evidence="8" type="ORF">HYH03_016900</name>
</gene>
<feature type="region of interest" description="Disordered" evidence="7">
    <location>
        <begin position="496"/>
        <end position="630"/>
    </location>
</feature>
<dbReference type="Pfam" id="PF04189">
    <property type="entry name" value="Gcd10p"/>
    <property type="match status" value="1"/>
</dbReference>
<feature type="region of interest" description="Disordered" evidence="7">
    <location>
        <begin position="263"/>
        <end position="377"/>
    </location>
</feature>
<evidence type="ECO:0000256" key="4">
    <source>
        <dbReference type="ARBA" id="ARBA00022694"/>
    </source>
</evidence>
<accession>A0A836BPM8</accession>
<feature type="compositionally biased region" description="Basic and acidic residues" evidence="7">
    <location>
        <begin position="572"/>
        <end position="585"/>
    </location>
</feature>
<dbReference type="PANTHER" id="PTHR12945:SF0">
    <property type="entry name" value="TRNA (ADENINE(58)-N(1))-METHYLTRANSFERASE NON-CATALYTIC SUBUNIT TRM6"/>
    <property type="match status" value="1"/>
</dbReference>
<dbReference type="GO" id="GO:0005634">
    <property type="term" value="C:nucleus"/>
    <property type="evidence" value="ECO:0007669"/>
    <property type="project" value="UniProtKB-SubCell"/>
</dbReference>
<feature type="compositionally biased region" description="Low complexity" evidence="7">
    <location>
        <begin position="276"/>
        <end position="297"/>
    </location>
</feature>
<name>A0A836BPM8_9CHLO</name>
<dbReference type="OrthoDB" id="10254665at2759"/>
<reference evidence="8" key="1">
    <citation type="journal article" date="2020" name="bioRxiv">
        <title>Comparative genomics of Chlamydomonas.</title>
        <authorList>
            <person name="Craig R.J."/>
            <person name="Hasan A.R."/>
            <person name="Ness R.W."/>
            <person name="Keightley P.D."/>
        </authorList>
    </citation>
    <scope>NUCLEOTIDE SEQUENCE</scope>
    <source>
        <strain evidence="8">CCAP 11/70</strain>
    </source>
</reference>
<dbReference type="AlphaFoldDB" id="A0A836BPM8"/>
<dbReference type="GO" id="GO:0030488">
    <property type="term" value="P:tRNA methylation"/>
    <property type="evidence" value="ECO:0007669"/>
    <property type="project" value="InterPro"/>
</dbReference>
<protein>
    <recommendedName>
        <fullName evidence="3">tRNA (adenine(58)-N(1))-methyltransferase non-catalytic subunit TRM6</fullName>
    </recommendedName>
    <alternativeName>
        <fullName evidence="6">tRNA(m1A58)-methyltransferase subunit TRM6</fullName>
    </alternativeName>
</protein>
<feature type="compositionally biased region" description="Gly residues" evidence="7">
    <location>
        <begin position="358"/>
        <end position="377"/>
    </location>
</feature>
<dbReference type="PANTHER" id="PTHR12945">
    <property type="entry name" value="TRANSLATION INITIATION FACTOR EIF3-RELATED"/>
    <property type="match status" value="1"/>
</dbReference>
<evidence type="ECO:0000256" key="7">
    <source>
        <dbReference type="SAM" id="MobiDB-lite"/>
    </source>
</evidence>
<dbReference type="InterPro" id="IPR017423">
    <property type="entry name" value="TRM6"/>
</dbReference>
<feature type="compositionally biased region" description="Low complexity" evidence="7">
    <location>
        <begin position="521"/>
        <end position="544"/>
    </location>
</feature>
<feature type="compositionally biased region" description="Low complexity" evidence="7">
    <location>
        <begin position="310"/>
        <end position="357"/>
    </location>
</feature>
<keyword evidence="9" id="KW-1185">Reference proteome</keyword>
<keyword evidence="4" id="KW-0819">tRNA processing</keyword>
<proteinExistence type="inferred from homology"/>
<dbReference type="Proteomes" id="UP000612055">
    <property type="component" value="Unassembled WGS sequence"/>
</dbReference>
<organism evidence="8 9">
    <name type="scientific">Edaphochlamys debaryana</name>
    <dbReference type="NCBI Taxonomy" id="47281"/>
    <lineage>
        <taxon>Eukaryota</taxon>
        <taxon>Viridiplantae</taxon>
        <taxon>Chlorophyta</taxon>
        <taxon>core chlorophytes</taxon>
        <taxon>Chlorophyceae</taxon>
        <taxon>CS clade</taxon>
        <taxon>Chlamydomonadales</taxon>
        <taxon>Chlamydomonadales incertae sedis</taxon>
        <taxon>Edaphochlamys</taxon>
    </lineage>
</organism>
<comment type="subcellular location">
    <subcellularLocation>
        <location evidence="1">Nucleus</location>
    </subcellularLocation>
</comment>
<keyword evidence="5" id="KW-0539">Nucleus</keyword>
<evidence type="ECO:0000256" key="1">
    <source>
        <dbReference type="ARBA" id="ARBA00004123"/>
    </source>
</evidence>
<evidence type="ECO:0000256" key="2">
    <source>
        <dbReference type="ARBA" id="ARBA00008320"/>
    </source>
</evidence>
<comment type="similarity">
    <text evidence="2">Belongs to the TRM6/GCD10 family.</text>
</comment>
<evidence type="ECO:0000313" key="8">
    <source>
        <dbReference type="EMBL" id="KAG2484255.1"/>
    </source>
</evidence>